<sequence length="137" mass="14862">MHFTTITTIIAAIASTAAATPAGKPAPVAKVAPDNNLAVVVIGAIKGFGYEQTTTPLRVPFGKLTHFEKLQINSLEFRGVMVSGEGLPVPKDDKVRCRMYKDQYGLQLGSLEFKKGEPAVISTNVREFGWVLCRVEQ</sequence>
<name>A0A8K0RZ67_9HYPO</name>
<evidence type="ECO:0000313" key="2">
    <source>
        <dbReference type="EMBL" id="KAH7246583.1"/>
    </source>
</evidence>
<protein>
    <submittedName>
        <fullName evidence="2">Uncharacterized protein</fullName>
    </submittedName>
</protein>
<keyword evidence="1" id="KW-0732">Signal</keyword>
<proteinExistence type="predicted"/>
<accession>A0A8K0RZ67</accession>
<comment type="caution">
    <text evidence="2">The sequence shown here is derived from an EMBL/GenBank/DDBJ whole genome shotgun (WGS) entry which is preliminary data.</text>
</comment>
<dbReference type="OrthoDB" id="5091764at2759"/>
<feature type="chain" id="PRO_5035448093" evidence="1">
    <location>
        <begin position="20"/>
        <end position="137"/>
    </location>
</feature>
<dbReference type="Proteomes" id="UP000813427">
    <property type="component" value="Unassembled WGS sequence"/>
</dbReference>
<keyword evidence="3" id="KW-1185">Reference proteome</keyword>
<dbReference type="EMBL" id="JAGPXF010000004">
    <property type="protein sequence ID" value="KAH7246583.1"/>
    <property type="molecule type" value="Genomic_DNA"/>
</dbReference>
<gene>
    <name evidence="2" type="ORF">BKA59DRAFT_556252</name>
</gene>
<reference evidence="2" key="1">
    <citation type="journal article" date="2021" name="Nat. Commun.">
        <title>Genetic determinants of endophytism in the Arabidopsis root mycobiome.</title>
        <authorList>
            <person name="Mesny F."/>
            <person name="Miyauchi S."/>
            <person name="Thiergart T."/>
            <person name="Pickel B."/>
            <person name="Atanasova L."/>
            <person name="Karlsson M."/>
            <person name="Huettel B."/>
            <person name="Barry K.W."/>
            <person name="Haridas S."/>
            <person name="Chen C."/>
            <person name="Bauer D."/>
            <person name="Andreopoulos W."/>
            <person name="Pangilinan J."/>
            <person name="LaButti K."/>
            <person name="Riley R."/>
            <person name="Lipzen A."/>
            <person name="Clum A."/>
            <person name="Drula E."/>
            <person name="Henrissat B."/>
            <person name="Kohler A."/>
            <person name="Grigoriev I.V."/>
            <person name="Martin F.M."/>
            <person name="Hacquard S."/>
        </authorList>
    </citation>
    <scope>NUCLEOTIDE SEQUENCE</scope>
    <source>
        <strain evidence="2">MPI-SDFR-AT-0068</strain>
    </source>
</reference>
<feature type="signal peptide" evidence="1">
    <location>
        <begin position="1"/>
        <end position="19"/>
    </location>
</feature>
<dbReference type="AlphaFoldDB" id="A0A8K0RZ67"/>
<evidence type="ECO:0000313" key="3">
    <source>
        <dbReference type="Proteomes" id="UP000813427"/>
    </source>
</evidence>
<organism evidence="2 3">
    <name type="scientific">Fusarium tricinctum</name>
    <dbReference type="NCBI Taxonomy" id="61284"/>
    <lineage>
        <taxon>Eukaryota</taxon>
        <taxon>Fungi</taxon>
        <taxon>Dikarya</taxon>
        <taxon>Ascomycota</taxon>
        <taxon>Pezizomycotina</taxon>
        <taxon>Sordariomycetes</taxon>
        <taxon>Hypocreomycetidae</taxon>
        <taxon>Hypocreales</taxon>
        <taxon>Nectriaceae</taxon>
        <taxon>Fusarium</taxon>
        <taxon>Fusarium tricinctum species complex</taxon>
    </lineage>
</organism>
<evidence type="ECO:0000256" key="1">
    <source>
        <dbReference type="SAM" id="SignalP"/>
    </source>
</evidence>